<feature type="compositionally biased region" description="Basic residues" evidence="2">
    <location>
        <begin position="2155"/>
        <end position="2164"/>
    </location>
</feature>
<dbReference type="InterPro" id="IPR045167">
    <property type="entry name" value="Hobbit"/>
</dbReference>
<keyword evidence="3" id="KW-0812">Transmembrane</keyword>
<feature type="compositionally biased region" description="Low complexity" evidence="2">
    <location>
        <begin position="2142"/>
        <end position="2154"/>
    </location>
</feature>
<dbReference type="KEGG" id="scac:106086594"/>
<evidence type="ECO:0000259" key="4">
    <source>
        <dbReference type="SMART" id="SM01214"/>
    </source>
</evidence>
<evidence type="ECO:0000256" key="1">
    <source>
        <dbReference type="SAM" id="Coils"/>
    </source>
</evidence>
<feature type="compositionally biased region" description="Acidic residues" evidence="2">
    <location>
        <begin position="2131"/>
        <end position="2140"/>
    </location>
</feature>
<keyword evidence="6" id="KW-1185">Reference proteome</keyword>
<dbReference type="InterPro" id="IPR019441">
    <property type="entry name" value="FMP27/BLTP2/Hobbit_GFWDK_RBG"/>
</dbReference>
<sequence length="2311" mass="263945">MLLKIFIFFLILFIWIYWVLPALISWILVKKFKVKVRIGRINLPYLALKNVHVSKSGFSVQIEEICLRSSFFNTEVTKLLSIYIRDIRINKDIQTKGNGTTEEPNRRSHFRRESGVKSVPDFRQVKVPPSILTCAQFMAVHINNISVVLMNNDFDPGWFIHATAKELHLDGSIVHNAKTLLVNGVLNEAQAKMLRHCPMRRQSLENLNKIRPCLGELSFDIALDATLYAQGPLSVEKLSLAMNNAKSTIHGGLYDFLSEAKKRTLPSQDSTKEKLDNLSNLMTSSASKTSQAKNSSSDDSPKYSDASYHNECYHKIAPIIPKNFSFIIKAATFSAVKENSQNDFSAKMQLFSITGEFDSKSFNEDVHLPSLFTKITLQHLDIDTKYEKLLFIEQFTIDSMLQNDILNLYVKLKTFQIIYNHTEIYDWVHNNFLSRKRPQQALLLQQKSLPDHLGTLQSAWTGARGGAGADGGESKVNSKNGLLEWVMKHIVVKGCAELWNVSMLMKLDDDEHAGMSVSHTRLVLEQTEEKRSSLYKTKVFNLLLNQRHWSIELMIESLWWSLGNSINDTNNLKKSHSPGSPFFIGVSLVKLSSYSNATKLEVSIHTLRTEYSMTLATFVIKTVCCIKQYGGLKSDMGSRTKAKALGQQQEPTVSLLVSAKIKDITAYFVNHHNACLLLSFTEIALTRSHPVSHLKLEEFQMAIMRSMTASSLCLTDFTDIFANCKQIRLEYETHEQKRPKLSVYIPGSTEAIWNSNLHMHVLTLVRDMQDLKASLALPQRRTTTSPQNSPPSVDANMKKLIIELSAERSTVFEIKLSERHSMQWFVENLFFSRKEGNFISAENIFIKIDDEHIFTLKDVDIHSLAKLEMLTQERLNCEGFVFPTNKVWVTTIGAFKAIFPYDHDFYDAVNNQLVSHFKWLKLVHNYKKKPFTASSPLPSDMVIQIKEFLLEISDDPFEVKLRDNYVLLVDEYLEGLKRKTLFDKKIAEICSKTLLVPAGTIESLHATLIKKNSEIYIQRSKKIRESGPVRTRLLAWIMTDVEIMAMADPSIHGTNNVTRIMREIDSESPWPEEGLEFTTLWCRNVHVSCSEWKFMLRDFPQPMFYVKTMSLFGALCGAEQAASKRAKRDVFIEVGEPFGTDVIQRSMTSLKFYHDFNCDLEVCSYAFGPCWEPVMAQCNLSFEKISAPSKDPSPPLPFWDKMRLLFHGRLTMIVKQFTVLLHASLDPYNTTEEMELTWNNAGIVWTNAKIMFRGELNVSVRTASRYDDCRLLHFPHLKLTFKLNWVCLANPNDHHAVMPCAPDKLPEYSSNQVHDSFRAFRSISLNIWISFETKSKPGVDFEYDIPSLVLYGSTLRWFESLKLILSGVTRPTRRGPVFNNVRPRKKQLSRHYKKANLQMSLHRFQVLYWMSHARHKGFQLNGGRVSFSSEYLLSLSPIDDGLIHRPRADWSTVYMNCELNDAEIWLKSIEPEKFDSFSENIANADNCNKVRFYFLSVGRVSYGREALIQSSNDEDATKAKSGTPTHKLVVYDLKGAWTKNNRDVAFALFDSFMKSQKLKNNLSTEAVKSYRKEGNSSLMKNKRADGAVPSSSTEVLPIAATNATMKKPQPASHATAMLQQLIAEADHKFNVYSDDQTTQSRELQLQGLQACSAHDVIHENWSISLVNSQVLLKGSETSGYVIISAAKAEILQRVHRPVWRDRSLVSKTTWKGLLECMQYYATVSAGEHDSLLEREIMWLTVDNIQDKDDAVIHDLPDLPDIPHLVGSGRSVGGVVSETVGASSSENSGGNQPIQLQRIVSRCKCEFFYVSYGDTVDPNTITDMPPPPSEETLSPWERQDDPMDAFTLMHHDLDVCTNSLQYAMILDIVNNLLLYVEPQRKQALEKLARMRFQLQLHSTEDQKRPIQQKQTLIRSLLMKIRSLEKDIHFISQRVEESDPMEWKTEYNRVQRLIRDSKEELNTLSEELDSMLLCYKETQLSQLSKISNVRSDKTVNIVRANEICFKRAQWRLTETDGQIGIADLVLSGFLYTKKSKSDDSVEHLLELGNIRMNNLIPREIYREVLLPTEIQKDMPVDTHKRVLRVFCREKPPVGGISVKEHFEINVAPITIAITKKFYSTMLKFCFPDRDASETEAVDDPEENSSGSSSSSNVQAKSSKKPSKSKKSSKDSEFYVKIEKDDVEKMKERAEKNKLFIYIKIPEVPVRVSYKGNKEKNLEDITDFSLVIPTLEYHNVTWTWLDLLMAMKSVSRKVIVSQAIKQKLQIHRRPPTTNQSEFSSPPEEDKAVMLFGNRLAGENRSQRRGVFKFASGHK</sequence>
<keyword evidence="3" id="KW-1133">Transmembrane helix</keyword>
<evidence type="ECO:0000256" key="3">
    <source>
        <dbReference type="SAM" id="Phobius"/>
    </source>
</evidence>
<dbReference type="PANTHER" id="PTHR15678:SF6">
    <property type="entry name" value="BRIDGE-LIKE LIPID TRANSFER PROTEIN FAMILY MEMBER 2"/>
    <property type="match status" value="1"/>
</dbReference>
<gene>
    <name evidence="5" type="primary">106086594</name>
</gene>
<dbReference type="EnsemblMetazoa" id="SCAU015678-RA">
    <property type="protein sequence ID" value="SCAU015678-PA"/>
    <property type="gene ID" value="SCAU015678"/>
</dbReference>
<dbReference type="STRING" id="35570.A0A1I8QBK5"/>
<organism evidence="5 6">
    <name type="scientific">Stomoxys calcitrans</name>
    <name type="common">Stable fly</name>
    <name type="synonym">Conops calcitrans</name>
    <dbReference type="NCBI Taxonomy" id="35570"/>
    <lineage>
        <taxon>Eukaryota</taxon>
        <taxon>Metazoa</taxon>
        <taxon>Ecdysozoa</taxon>
        <taxon>Arthropoda</taxon>
        <taxon>Hexapoda</taxon>
        <taxon>Insecta</taxon>
        <taxon>Pterygota</taxon>
        <taxon>Neoptera</taxon>
        <taxon>Endopterygota</taxon>
        <taxon>Diptera</taxon>
        <taxon>Brachycera</taxon>
        <taxon>Muscomorpha</taxon>
        <taxon>Muscoidea</taxon>
        <taxon>Muscidae</taxon>
        <taxon>Stomoxys</taxon>
    </lineage>
</organism>
<dbReference type="SMART" id="SM01214">
    <property type="entry name" value="Fmp27_GFWDK"/>
    <property type="match status" value="1"/>
</dbReference>
<dbReference type="Proteomes" id="UP000095300">
    <property type="component" value="Unassembled WGS sequence"/>
</dbReference>
<feature type="transmembrane region" description="Helical" evidence="3">
    <location>
        <begin position="7"/>
        <end position="29"/>
    </location>
</feature>
<feature type="coiled-coil region" evidence="1">
    <location>
        <begin position="1905"/>
        <end position="1965"/>
    </location>
</feature>
<feature type="region of interest" description="Disordered" evidence="2">
    <location>
        <begin position="2131"/>
        <end position="2165"/>
    </location>
</feature>
<dbReference type="Pfam" id="PF10344">
    <property type="entry name" value="Hobbit"/>
    <property type="match status" value="1"/>
</dbReference>
<keyword evidence="1" id="KW-0175">Coiled coil</keyword>
<evidence type="ECO:0000313" key="6">
    <source>
        <dbReference type="Proteomes" id="UP000095300"/>
    </source>
</evidence>
<reference evidence="5" key="1">
    <citation type="submission" date="2020-05" db="UniProtKB">
        <authorList>
            <consortium name="EnsemblMetazoa"/>
        </authorList>
    </citation>
    <scope>IDENTIFICATION</scope>
    <source>
        <strain evidence="5">USDA</strain>
    </source>
</reference>
<evidence type="ECO:0000313" key="5">
    <source>
        <dbReference type="EnsemblMetazoa" id="SCAU015678-PA"/>
    </source>
</evidence>
<feature type="domain" description="FMP27/BLTP2/Hobbit GFWDK motif-containing RBG unit" evidence="4">
    <location>
        <begin position="1098"/>
        <end position="1230"/>
    </location>
</feature>
<name>A0A1I8QBK5_STOCA</name>
<keyword evidence="3" id="KW-0472">Membrane</keyword>
<accession>A0A1I8QBK5</accession>
<dbReference type="VEuPathDB" id="VectorBase:SCAU015678"/>
<evidence type="ECO:0000256" key="2">
    <source>
        <dbReference type="SAM" id="MobiDB-lite"/>
    </source>
</evidence>
<protein>
    <recommendedName>
        <fullName evidence="4">FMP27/BLTP2/Hobbit GFWDK motif-containing RBG unit domain-containing protein</fullName>
    </recommendedName>
</protein>
<proteinExistence type="predicted"/>
<feature type="compositionally biased region" description="Polar residues" evidence="2">
    <location>
        <begin position="281"/>
        <end position="298"/>
    </location>
</feature>
<feature type="region of interest" description="Disordered" evidence="2">
    <location>
        <begin position="281"/>
        <end position="302"/>
    </location>
</feature>
<dbReference type="PANTHER" id="PTHR15678">
    <property type="entry name" value="ANTIGEN MLAA-22-RELATED"/>
    <property type="match status" value="1"/>
</dbReference>
<dbReference type="OrthoDB" id="1562405at2759"/>